<keyword evidence="3" id="KW-1185">Reference proteome</keyword>
<protein>
    <recommendedName>
        <fullName evidence="1">DUF5615 domain-containing protein</fullName>
    </recommendedName>
</protein>
<organism evidence="2 3">
    <name type="scientific">Hymenobacter koreensis</name>
    <dbReference type="NCBI Taxonomy" id="1084523"/>
    <lineage>
        <taxon>Bacteria</taxon>
        <taxon>Pseudomonadati</taxon>
        <taxon>Bacteroidota</taxon>
        <taxon>Cytophagia</taxon>
        <taxon>Cytophagales</taxon>
        <taxon>Hymenobacteraceae</taxon>
        <taxon>Hymenobacter</taxon>
    </lineage>
</organism>
<proteinExistence type="predicted"/>
<evidence type="ECO:0000313" key="2">
    <source>
        <dbReference type="EMBL" id="GAA4373356.1"/>
    </source>
</evidence>
<dbReference type="Pfam" id="PF18480">
    <property type="entry name" value="DUF5615"/>
    <property type="match status" value="1"/>
</dbReference>
<comment type="caution">
    <text evidence="2">The sequence shown here is derived from an EMBL/GenBank/DDBJ whole genome shotgun (WGS) entry which is preliminary data.</text>
</comment>
<dbReference type="InterPro" id="IPR041049">
    <property type="entry name" value="DUF5615"/>
</dbReference>
<dbReference type="RefSeq" id="WP_345220859.1">
    <property type="nucleotide sequence ID" value="NZ_BAABHA010000001.1"/>
</dbReference>
<gene>
    <name evidence="2" type="ORF">GCM10023186_03820</name>
</gene>
<sequence length="65" mass="7017">MAATEAGCDCLHTLELPEANNTTDGAISNLSVQEQRVVISKNADFVNTFYCMESLISYSSSRPAT</sequence>
<evidence type="ECO:0000259" key="1">
    <source>
        <dbReference type="Pfam" id="PF18480"/>
    </source>
</evidence>
<accession>A0ABP8IUN0</accession>
<reference evidence="3" key="1">
    <citation type="journal article" date="2019" name="Int. J. Syst. Evol. Microbiol.">
        <title>The Global Catalogue of Microorganisms (GCM) 10K type strain sequencing project: providing services to taxonomists for standard genome sequencing and annotation.</title>
        <authorList>
            <consortium name="The Broad Institute Genomics Platform"/>
            <consortium name="The Broad Institute Genome Sequencing Center for Infectious Disease"/>
            <person name="Wu L."/>
            <person name="Ma J."/>
        </authorList>
    </citation>
    <scope>NUCLEOTIDE SEQUENCE [LARGE SCALE GENOMIC DNA]</scope>
    <source>
        <strain evidence="3">JCM 17924</strain>
    </source>
</reference>
<dbReference type="Proteomes" id="UP001500454">
    <property type="component" value="Unassembled WGS sequence"/>
</dbReference>
<feature type="domain" description="DUF5615" evidence="1">
    <location>
        <begin position="4"/>
        <end position="49"/>
    </location>
</feature>
<dbReference type="EMBL" id="BAABHA010000001">
    <property type="protein sequence ID" value="GAA4373356.1"/>
    <property type="molecule type" value="Genomic_DNA"/>
</dbReference>
<name>A0ABP8IUN0_9BACT</name>
<evidence type="ECO:0000313" key="3">
    <source>
        <dbReference type="Proteomes" id="UP001500454"/>
    </source>
</evidence>